<protein>
    <submittedName>
        <fullName evidence="2">DUF2550 domain-containing protein</fullName>
    </submittedName>
</protein>
<gene>
    <name evidence="2" type="ORF">brsh051_27940</name>
</gene>
<organism evidence="2 3">
    <name type="scientific">Brooklawnia propionicigenes</name>
    <dbReference type="NCBI Taxonomy" id="3041175"/>
    <lineage>
        <taxon>Bacteria</taxon>
        <taxon>Bacillati</taxon>
        <taxon>Actinomycetota</taxon>
        <taxon>Actinomycetes</taxon>
        <taxon>Propionibacteriales</taxon>
        <taxon>Propionibacteriaceae</taxon>
        <taxon>Brooklawnia</taxon>
    </lineage>
</organism>
<dbReference type="Pfam" id="PF10739">
    <property type="entry name" value="DUF2550"/>
    <property type="match status" value="1"/>
</dbReference>
<dbReference type="AlphaFoldDB" id="A0AAN0K7Z6"/>
<reference evidence="2" key="1">
    <citation type="journal article" date="2024" name="Int. J. Syst. Evol. Microbiol.">
        <title>Brooklawnia propionicigenes sp. nov., a facultatively anaerobic, propionate-producing bacterium isolated from a methanogenic reactor treating waste from cattle farms.</title>
        <authorList>
            <person name="Akita Y."/>
            <person name="Ueki A."/>
            <person name="Tonouchi A."/>
            <person name="Sugawara Y."/>
            <person name="Honma S."/>
            <person name="Kaku N."/>
            <person name="Ueki K."/>
        </authorList>
    </citation>
    <scope>NUCLEOTIDE SEQUENCE</scope>
    <source>
        <strain evidence="2">SH051</strain>
    </source>
</reference>
<feature type="transmembrane region" description="Helical" evidence="1">
    <location>
        <begin position="6"/>
        <end position="27"/>
    </location>
</feature>
<keyword evidence="1" id="KW-0812">Transmembrane</keyword>
<keyword evidence="1" id="KW-1133">Transmembrane helix</keyword>
<name>A0AAN0K7Z6_9ACTN</name>
<proteinExistence type="predicted"/>
<dbReference type="Proteomes" id="UP001431656">
    <property type="component" value="Chromosome"/>
</dbReference>
<sequence>MSEPEWLNWLATVVLVTGLGYLLIVFARRVWLSRRGGLFDCGLRLAGTGRWRSGLARYSGERFEWYLLWRVWPRPSRVFVRGECEVNGLRETSSAEANLGYGFSTILSLHVTAAPPDRPQQNWELALSEGSAMGLVSWLESAPPGQGDYRRRHD</sequence>
<keyword evidence="1" id="KW-0472">Membrane</keyword>
<dbReference type="EMBL" id="AP028056">
    <property type="protein sequence ID" value="BEH03513.1"/>
    <property type="molecule type" value="Genomic_DNA"/>
</dbReference>
<evidence type="ECO:0000256" key="1">
    <source>
        <dbReference type="SAM" id="Phobius"/>
    </source>
</evidence>
<accession>A0AAN0K7Z6</accession>
<evidence type="ECO:0000313" key="2">
    <source>
        <dbReference type="EMBL" id="BEH03513.1"/>
    </source>
</evidence>
<dbReference type="RefSeq" id="WP_286266081.1">
    <property type="nucleotide sequence ID" value="NZ_AP028056.1"/>
</dbReference>
<evidence type="ECO:0000313" key="3">
    <source>
        <dbReference type="Proteomes" id="UP001431656"/>
    </source>
</evidence>
<keyword evidence="3" id="KW-1185">Reference proteome</keyword>
<dbReference type="KEGG" id="broo:brsh051_27940"/>
<dbReference type="InterPro" id="IPR019675">
    <property type="entry name" value="DUF2550"/>
</dbReference>